<evidence type="ECO:0000313" key="2">
    <source>
        <dbReference type="Proteomes" id="UP001141253"/>
    </source>
</evidence>
<gene>
    <name evidence="1" type="ORF">OIU77_005682</name>
</gene>
<reference evidence="1" key="1">
    <citation type="submission" date="2022-10" db="EMBL/GenBank/DDBJ databases">
        <authorList>
            <person name="Hyden B.L."/>
            <person name="Feng K."/>
            <person name="Yates T."/>
            <person name="Jawdy S."/>
            <person name="Smart L.B."/>
            <person name="Muchero W."/>
        </authorList>
    </citation>
    <scope>NUCLEOTIDE SEQUENCE</scope>
    <source>
        <tissue evidence="1">Shoot tip</tissue>
    </source>
</reference>
<dbReference type="EMBL" id="JAPFFI010000017">
    <property type="protein sequence ID" value="KAJ6355136.1"/>
    <property type="molecule type" value="Genomic_DNA"/>
</dbReference>
<comment type="caution">
    <text evidence="1">The sequence shown here is derived from an EMBL/GenBank/DDBJ whole genome shotgun (WGS) entry which is preliminary data.</text>
</comment>
<accession>A0ABQ9ASF9</accession>
<keyword evidence="2" id="KW-1185">Reference proteome</keyword>
<sequence length="86" mass="10138">MWSQDCNISNLRINRQPQRVGKAFIFNHSSFSHVVPLEPDYYSGYNNRNHSYLRSFKHNHQAFFSLLETRPQGKKLTLELIGNSKK</sequence>
<organism evidence="1 2">
    <name type="scientific">Salix suchowensis</name>
    <dbReference type="NCBI Taxonomy" id="1278906"/>
    <lineage>
        <taxon>Eukaryota</taxon>
        <taxon>Viridiplantae</taxon>
        <taxon>Streptophyta</taxon>
        <taxon>Embryophyta</taxon>
        <taxon>Tracheophyta</taxon>
        <taxon>Spermatophyta</taxon>
        <taxon>Magnoliopsida</taxon>
        <taxon>eudicotyledons</taxon>
        <taxon>Gunneridae</taxon>
        <taxon>Pentapetalae</taxon>
        <taxon>rosids</taxon>
        <taxon>fabids</taxon>
        <taxon>Malpighiales</taxon>
        <taxon>Salicaceae</taxon>
        <taxon>Saliceae</taxon>
        <taxon>Salix</taxon>
    </lineage>
</organism>
<name>A0ABQ9ASF9_9ROSI</name>
<dbReference type="Proteomes" id="UP001141253">
    <property type="component" value="Chromosome 18"/>
</dbReference>
<evidence type="ECO:0000313" key="1">
    <source>
        <dbReference type="EMBL" id="KAJ6355136.1"/>
    </source>
</evidence>
<proteinExistence type="predicted"/>
<protein>
    <submittedName>
        <fullName evidence="1">Uncharacterized protein</fullName>
    </submittedName>
</protein>
<reference evidence="1" key="2">
    <citation type="journal article" date="2023" name="Int. J. Mol. Sci.">
        <title>De Novo Assembly and Annotation of 11 Diverse Shrub Willow (Salix) Genomes Reveals Novel Gene Organization in Sex-Linked Regions.</title>
        <authorList>
            <person name="Hyden B."/>
            <person name="Feng K."/>
            <person name="Yates T.B."/>
            <person name="Jawdy S."/>
            <person name="Cereghino C."/>
            <person name="Smart L.B."/>
            <person name="Muchero W."/>
        </authorList>
    </citation>
    <scope>NUCLEOTIDE SEQUENCE</scope>
    <source>
        <tissue evidence="1">Shoot tip</tissue>
    </source>
</reference>